<keyword evidence="3" id="KW-0808">Transferase</keyword>
<name>A0ABV7F896_9BURK</name>
<keyword evidence="4" id="KW-1185">Reference proteome</keyword>
<accession>A0ABV7F896</accession>
<keyword evidence="3" id="KW-0548">Nucleotidyltransferase</keyword>
<dbReference type="Proteomes" id="UP001595530">
    <property type="component" value="Unassembled WGS sequence"/>
</dbReference>
<dbReference type="EMBL" id="JBHRTP010000062">
    <property type="protein sequence ID" value="MFC3109982.1"/>
    <property type="molecule type" value="Genomic_DNA"/>
</dbReference>
<dbReference type="InterPro" id="IPR051083">
    <property type="entry name" value="GrpII_Intron_Splice-Mob/Def"/>
</dbReference>
<dbReference type="RefSeq" id="WP_390332382.1">
    <property type="nucleotide sequence ID" value="NZ_JBHRTP010000062.1"/>
</dbReference>
<evidence type="ECO:0000313" key="4">
    <source>
        <dbReference type="Proteomes" id="UP001595530"/>
    </source>
</evidence>
<dbReference type="SUPFAM" id="SSF56672">
    <property type="entry name" value="DNA/RNA polymerases"/>
    <property type="match status" value="1"/>
</dbReference>
<protein>
    <submittedName>
        <fullName evidence="3">Reverse transcriptase domain-containing protein</fullName>
    </submittedName>
</protein>
<reference evidence="4" key="1">
    <citation type="journal article" date="2019" name="Int. J. Syst. Evol. Microbiol.">
        <title>The Global Catalogue of Microorganisms (GCM) 10K type strain sequencing project: providing services to taxonomists for standard genome sequencing and annotation.</title>
        <authorList>
            <consortium name="The Broad Institute Genomics Platform"/>
            <consortium name="The Broad Institute Genome Sequencing Center for Infectious Disease"/>
            <person name="Wu L."/>
            <person name="Ma J."/>
        </authorList>
    </citation>
    <scope>NUCLEOTIDE SEQUENCE [LARGE SCALE GENOMIC DNA]</scope>
    <source>
        <strain evidence="4">KCTC 42986</strain>
    </source>
</reference>
<keyword evidence="3" id="KW-0695">RNA-directed DNA polymerase</keyword>
<evidence type="ECO:0000259" key="2">
    <source>
        <dbReference type="PROSITE" id="PS50878"/>
    </source>
</evidence>
<organism evidence="3 4">
    <name type="scientific">Undibacterium arcticum</name>
    <dbReference type="NCBI Taxonomy" id="1762892"/>
    <lineage>
        <taxon>Bacteria</taxon>
        <taxon>Pseudomonadati</taxon>
        <taxon>Pseudomonadota</taxon>
        <taxon>Betaproteobacteria</taxon>
        <taxon>Burkholderiales</taxon>
        <taxon>Oxalobacteraceae</taxon>
        <taxon>Undibacterium</taxon>
    </lineage>
</organism>
<dbReference type="InterPro" id="IPR000477">
    <property type="entry name" value="RT_dom"/>
</dbReference>
<proteinExistence type="inferred from homology"/>
<comment type="similarity">
    <text evidence="1">Belongs to the bacterial reverse transcriptase family.</text>
</comment>
<dbReference type="PANTHER" id="PTHR34047">
    <property type="entry name" value="NUCLEAR INTRON MATURASE 1, MITOCHONDRIAL-RELATED"/>
    <property type="match status" value="1"/>
</dbReference>
<dbReference type="InterPro" id="IPR043502">
    <property type="entry name" value="DNA/RNA_pol_sf"/>
</dbReference>
<dbReference type="InterPro" id="IPR013597">
    <property type="entry name" value="Mat_intron_G2"/>
</dbReference>
<dbReference type="PROSITE" id="PS50878">
    <property type="entry name" value="RT_POL"/>
    <property type="match status" value="1"/>
</dbReference>
<evidence type="ECO:0000313" key="3">
    <source>
        <dbReference type="EMBL" id="MFC3109982.1"/>
    </source>
</evidence>
<gene>
    <name evidence="3" type="ORF">ACFOFO_18785</name>
</gene>
<evidence type="ECO:0000256" key="1">
    <source>
        <dbReference type="ARBA" id="ARBA00034120"/>
    </source>
</evidence>
<feature type="domain" description="Reverse transcriptase" evidence="2">
    <location>
        <begin position="1"/>
        <end position="113"/>
    </location>
</feature>
<dbReference type="CDD" id="cd01651">
    <property type="entry name" value="RT_G2_intron"/>
    <property type="match status" value="1"/>
</dbReference>
<dbReference type="Pfam" id="PF00078">
    <property type="entry name" value="RVT_1"/>
    <property type="match status" value="1"/>
</dbReference>
<dbReference type="Pfam" id="PF08388">
    <property type="entry name" value="GIIM"/>
    <property type="match status" value="1"/>
</dbReference>
<comment type="caution">
    <text evidence="3">The sequence shown here is derived from an EMBL/GenBank/DDBJ whole genome shotgun (WGS) entry which is preliminary data.</text>
</comment>
<dbReference type="PANTHER" id="PTHR34047:SF3">
    <property type="entry name" value="BLR2052 PROTEIN"/>
    <property type="match status" value="1"/>
</dbReference>
<sequence length="239" mass="28473">MQLEDGSRVARDKGTPQGGVISPLLSNLFLHYVFDRWMRKQFPDIPFERYADDAICHCKTLVQAQQLLAALEQRFAECHLELHPQKTRVVYCKDDDRRGRHPDHSFDFLGFTFRPRRSKNRWGKSFINFSPAVSNKAAKTMRSKMRGWGLQNRSDKSLEDLARMFNPVIQGWMNYFAKFYKSAMYPTLRHLDRYLVRWATRKYKKLYRHRRRAQQWLARIAQSRPGLFAHWRYVQPTAG</sequence>
<dbReference type="GO" id="GO:0003964">
    <property type="term" value="F:RNA-directed DNA polymerase activity"/>
    <property type="evidence" value="ECO:0007669"/>
    <property type="project" value="UniProtKB-KW"/>
</dbReference>